<evidence type="ECO:0000256" key="1">
    <source>
        <dbReference type="ARBA" id="ARBA00004141"/>
    </source>
</evidence>
<keyword evidence="8 9" id="KW-0472">Membrane</keyword>
<dbReference type="GO" id="GO:0016020">
    <property type="term" value="C:membrane"/>
    <property type="evidence" value="ECO:0007669"/>
    <property type="project" value="UniProtKB-SubCell"/>
</dbReference>
<dbReference type="Proteomes" id="UP000515163">
    <property type="component" value="Unplaced"/>
</dbReference>
<dbReference type="PANTHER" id="PTHR10766:SF55">
    <property type="entry name" value="TRANSMEMBRANE 9 SUPERFAMILY MEMBER 4"/>
    <property type="match status" value="1"/>
</dbReference>
<evidence type="ECO:0000256" key="3">
    <source>
        <dbReference type="ARBA" id="ARBA00005227"/>
    </source>
</evidence>
<organism evidence="10 11">
    <name type="scientific">Actinia tenebrosa</name>
    <name type="common">Australian red waratah sea anemone</name>
    <dbReference type="NCBI Taxonomy" id="6105"/>
    <lineage>
        <taxon>Eukaryota</taxon>
        <taxon>Metazoa</taxon>
        <taxon>Cnidaria</taxon>
        <taxon>Anthozoa</taxon>
        <taxon>Hexacorallia</taxon>
        <taxon>Actiniaria</taxon>
        <taxon>Actiniidae</taxon>
        <taxon>Actinia</taxon>
    </lineage>
</organism>
<comment type="similarity">
    <text evidence="3 9">Belongs to the nonaspanin (TM9SF) (TC 9.A.2) family.</text>
</comment>
<reference evidence="11" key="1">
    <citation type="submission" date="2025-08" db="UniProtKB">
        <authorList>
            <consortium name="RefSeq"/>
        </authorList>
    </citation>
    <scope>IDENTIFICATION</scope>
    <source>
        <tissue evidence="11">Tentacle</tissue>
    </source>
</reference>
<dbReference type="Pfam" id="PF02990">
    <property type="entry name" value="EMP70"/>
    <property type="match status" value="1"/>
</dbReference>
<comment type="subcellular location">
    <subcellularLocation>
        <location evidence="2">Golgi apparatus</location>
    </subcellularLocation>
    <subcellularLocation>
        <location evidence="1">Membrane</location>
        <topology evidence="1">Multi-pass membrane protein</topology>
    </subcellularLocation>
</comment>
<keyword evidence="7" id="KW-0333">Golgi apparatus</keyword>
<keyword evidence="6 9" id="KW-1133">Transmembrane helix</keyword>
<dbReference type="AlphaFoldDB" id="A0A6P8HST3"/>
<evidence type="ECO:0000256" key="8">
    <source>
        <dbReference type="ARBA" id="ARBA00023136"/>
    </source>
</evidence>
<dbReference type="GeneID" id="116294763"/>
<feature type="transmembrane region" description="Helical" evidence="9">
    <location>
        <begin position="489"/>
        <end position="510"/>
    </location>
</feature>
<dbReference type="KEGG" id="aten:116294763"/>
<feature type="transmembrane region" description="Helical" evidence="9">
    <location>
        <begin position="407"/>
        <end position="426"/>
    </location>
</feature>
<feature type="transmembrane region" description="Helical" evidence="9">
    <location>
        <begin position="331"/>
        <end position="355"/>
    </location>
</feature>
<feature type="transmembrane region" description="Helical" evidence="9">
    <location>
        <begin position="530"/>
        <end position="558"/>
    </location>
</feature>
<accession>A0A6P8HST3</accession>
<evidence type="ECO:0000256" key="9">
    <source>
        <dbReference type="RuleBase" id="RU363079"/>
    </source>
</evidence>
<name>A0A6P8HST3_ACTTE</name>
<keyword evidence="10" id="KW-1185">Reference proteome</keyword>
<feature type="transmembrane region" description="Helical" evidence="9">
    <location>
        <begin position="269"/>
        <end position="291"/>
    </location>
</feature>
<dbReference type="FunCoup" id="A0A6P8HST3">
    <property type="interactions" value="2668"/>
</dbReference>
<feature type="transmembrane region" description="Helical" evidence="9">
    <location>
        <begin position="367"/>
        <end position="386"/>
    </location>
</feature>
<evidence type="ECO:0000256" key="4">
    <source>
        <dbReference type="ARBA" id="ARBA00022692"/>
    </source>
</evidence>
<evidence type="ECO:0000256" key="6">
    <source>
        <dbReference type="ARBA" id="ARBA00022989"/>
    </source>
</evidence>
<dbReference type="InParanoid" id="A0A6P8HST3"/>
<dbReference type="GO" id="GO:0072657">
    <property type="term" value="P:protein localization to membrane"/>
    <property type="evidence" value="ECO:0007669"/>
    <property type="project" value="TreeGrafter"/>
</dbReference>
<proteinExistence type="inferred from homology"/>
<keyword evidence="5" id="KW-0732">Signal</keyword>
<feature type="transmembrane region" description="Helical" evidence="9">
    <location>
        <begin position="601"/>
        <end position="630"/>
    </location>
</feature>
<keyword evidence="4 9" id="KW-0812">Transmembrane</keyword>
<feature type="transmembrane region" description="Helical" evidence="9">
    <location>
        <begin position="570"/>
        <end position="589"/>
    </location>
</feature>
<evidence type="ECO:0000256" key="2">
    <source>
        <dbReference type="ARBA" id="ARBA00004555"/>
    </source>
</evidence>
<dbReference type="RefSeq" id="XP_031558283.1">
    <property type="nucleotide sequence ID" value="XM_031702423.1"/>
</dbReference>
<dbReference type="InterPro" id="IPR004240">
    <property type="entry name" value="EMP70"/>
</dbReference>
<evidence type="ECO:0000256" key="5">
    <source>
        <dbReference type="ARBA" id="ARBA00022729"/>
    </source>
</evidence>
<dbReference type="OrthoDB" id="1666796at2759"/>
<dbReference type="PANTHER" id="PTHR10766">
    <property type="entry name" value="TRANSMEMBRANE 9 SUPERFAMILY PROTEIN"/>
    <property type="match status" value="1"/>
</dbReference>
<feature type="transmembrane region" description="Helical" evidence="9">
    <location>
        <begin position="438"/>
        <end position="459"/>
    </location>
</feature>
<sequence length="640" mass="74565">MAESEGCFSRMGIFMKILYICLIWLLMCQYSMAFYLPGIAPIDYEKGQKLEVKAVKMTSVKTQLPYEYYTLPFCKPQKLDFKPENLGEVLRGDRIVNTPYEVAMNVNKKCTVLCEPIELTDEMVDTLTKRIEKEYFIHMVLDNLPAATKLYILNNGETHYDHGYRLGFILDDKKVLINNHLKMIFKYHTYDNITYRVVGFEVQPRSYEFNSLDIDKNTCSLKSETPAGQEIKKNAKVRFTYEVEWQSSNIVWASRWDTYLAMSDVQIHWFSIVNSVVIVLFLSGIVAMIMIRTLRSDIARYNKEDDYEDTVEETGWKLVHGDVFRPPQKPWLLTAFIGSGVQIFCMVLITLVFAMLGMLSPASRGSLVQAIILLYVFMGVFAGYHAGRLYKTLKGVNWKKSTVVTAALYPGFVSAICFFLNFFIWGKHSSGAVPFTTMIALLCLWVGVSLPLVFLGYYFGYRKYPYEHPVRTNQIPRQVPEQMWYMKKFVGSLVTLIQGFLSMFSVYLWFNHNHVLIVLFQAIWENQFYYLFGFLFLVFVILAICVSQISIVITYFQLVSEDYHWWWKSFLMSGSCSFYVFLYAVFYFVTKLQIVDFIPALLYFGYTLIMVFSFWLLTGTIGFYSTYFFVRHIYSAVKID</sequence>
<dbReference type="GO" id="GO:0005794">
    <property type="term" value="C:Golgi apparatus"/>
    <property type="evidence" value="ECO:0007669"/>
    <property type="project" value="UniProtKB-SubCell"/>
</dbReference>
<evidence type="ECO:0000313" key="10">
    <source>
        <dbReference type="Proteomes" id="UP000515163"/>
    </source>
</evidence>
<evidence type="ECO:0000256" key="7">
    <source>
        <dbReference type="ARBA" id="ARBA00023034"/>
    </source>
</evidence>
<gene>
    <name evidence="11" type="primary">LOC116294763</name>
</gene>
<evidence type="ECO:0000313" key="11">
    <source>
        <dbReference type="RefSeq" id="XP_031558283.1"/>
    </source>
</evidence>
<protein>
    <recommendedName>
        <fullName evidence="9">Transmembrane 9 superfamily member</fullName>
    </recommendedName>
</protein>